<proteinExistence type="predicted"/>
<protein>
    <submittedName>
        <fullName evidence="1">Phage major tail protein 2</fullName>
    </submittedName>
</protein>
<dbReference type="AlphaFoldDB" id="A0A517YS43"/>
<dbReference type="Proteomes" id="UP000317369">
    <property type="component" value="Chromosome"/>
</dbReference>
<accession>A0A517YS43</accession>
<evidence type="ECO:0000313" key="1">
    <source>
        <dbReference type="EMBL" id="QDU33049.1"/>
    </source>
</evidence>
<reference evidence="1 2" key="1">
    <citation type="submission" date="2019-02" db="EMBL/GenBank/DDBJ databases">
        <title>Deep-cultivation of Planctomycetes and their phenomic and genomic characterization uncovers novel biology.</title>
        <authorList>
            <person name="Wiegand S."/>
            <person name="Jogler M."/>
            <person name="Boedeker C."/>
            <person name="Pinto D."/>
            <person name="Vollmers J."/>
            <person name="Rivas-Marin E."/>
            <person name="Kohn T."/>
            <person name="Peeters S.H."/>
            <person name="Heuer A."/>
            <person name="Rast P."/>
            <person name="Oberbeckmann S."/>
            <person name="Bunk B."/>
            <person name="Jeske O."/>
            <person name="Meyerdierks A."/>
            <person name="Storesund J.E."/>
            <person name="Kallscheuer N."/>
            <person name="Luecker S."/>
            <person name="Lage O.M."/>
            <person name="Pohl T."/>
            <person name="Merkel B.J."/>
            <person name="Hornburger P."/>
            <person name="Mueller R.-W."/>
            <person name="Bruemmer F."/>
            <person name="Labrenz M."/>
            <person name="Spormann A.M."/>
            <person name="Op den Camp H."/>
            <person name="Overmann J."/>
            <person name="Amann R."/>
            <person name="Jetten M.S.M."/>
            <person name="Mascher T."/>
            <person name="Medema M.H."/>
            <person name="Devos D.P."/>
            <person name="Kaster A.-K."/>
            <person name="Ovreas L."/>
            <person name="Rohde M."/>
            <person name="Galperin M.Y."/>
            <person name="Jogler C."/>
        </authorList>
    </citation>
    <scope>NUCLEOTIDE SEQUENCE [LARGE SCALE GENOMIC DNA]</scope>
    <source>
        <strain evidence="1 2">KS4</strain>
    </source>
</reference>
<dbReference type="Pfam" id="PF06199">
    <property type="entry name" value="Phage_tail_2"/>
    <property type="match status" value="1"/>
</dbReference>
<dbReference type="RefSeq" id="WP_145075540.1">
    <property type="nucleotide sequence ID" value="NZ_CP036425.1"/>
</dbReference>
<sequence>MPQEFILGMNAKIYRGPAGSDLSTLSEMSNVRDVTLNLEAGEADVTTRGNQGWRATAPTLRECTAEFGMLWKPGDAGFDAIKTTYLTSSSIALAVLTGEKEGSGTEGPRGDFSITNFSRNEPLEEGVTVSVTAKLAKFEEWVEIA</sequence>
<dbReference type="KEGG" id="pcor:KS4_10900"/>
<organism evidence="1 2">
    <name type="scientific">Poriferisphaera corsica</name>
    <dbReference type="NCBI Taxonomy" id="2528020"/>
    <lineage>
        <taxon>Bacteria</taxon>
        <taxon>Pseudomonadati</taxon>
        <taxon>Planctomycetota</taxon>
        <taxon>Phycisphaerae</taxon>
        <taxon>Phycisphaerales</taxon>
        <taxon>Phycisphaeraceae</taxon>
        <taxon>Poriferisphaera</taxon>
    </lineage>
</organism>
<keyword evidence="2" id="KW-1185">Reference proteome</keyword>
<dbReference type="InterPro" id="IPR011855">
    <property type="entry name" value="Phgtail_TP901_1"/>
</dbReference>
<dbReference type="OrthoDB" id="274082at2"/>
<gene>
    <name evidence="1" type="ORF">KS4_10900</name>
</gene>
<evidence type="ECO:0000313" key="2">
    <source>
        <dbReference type="Proteomes" id="UP000317369"/>
    </source>
</evidence>
<name>A0A517YS43_9BACT</name>
<dbReference type="EMBL" id="CP036425">
    <property type="protein sequence ID" value="QDU33049.1"/>
    <property type="molecule type" value="Genomic_DNA"/>
</dbReference>